<reference evidence="4 5" key="1">
    <citation type="journal article" date="2014" name="PLoS ONE">
        <title>Reduction of Hydrogen Peroxide Accumulation and Toxicity by a Catalase from Mycoplasma iowae.</title>
        <authorList>
            <person name="Pritchard R.E."/>
            <person name="Prassinos A.J."/>
            <person name="Osborne J.D."/>
            <person name="Raviv Z."/>
            <person name="Balish M.F."/>
        </authorList>
    </citation>
    <scope>NUCLEOTIDE SEQUENCE [LARGE SCALE GENOMIC DNA]</scope>
    <source>
        <strain evidence="4 5">DK-CPA</strain>
    </source>
</reference>
<dbReference type="EMBL" id="AWQU01000072">
    <property type="protein sequence ID" value="KFB07662.1"/>
    <property type="molecule type" value="Genomic_DNA"/>
</dbReference>
<dbReference type="GO" id="GO:0046872">
    <property type="term" value="F:metal ion binding"/>
    <property type="evidence" value="ECO:0007669"/>
    <property type="project" value="InterPro"/>
</dbReference>
<evidence type="ECO:0000259" key="2">
    <source>
        <dbReference type="Pfam" id="PF00465"/>
    </source>
</evidence>
<name>A0A084U3X6_MALIO</name>
<dbReference type="CDD" id="cd08187">
    <property type="entry name" value="BDH"/>
    <property type="match status" value="1"/>
</dbReference>
<organism evidence="4 5">
    <name type="scientific">Malacoplasma iowae DK-CPA</name>
    <dbReference type="NCBI Taxonomy" id="1394179"/>
    <lineage>
        <taxon>Bacteria</taxon>
        <taxon>Bacillati</taxon>
        <taxon>Mycoplasmatota</taxon>
        <taxon>Mycoplasmoidales</taxon>
        <taxon>Mycoplasmoidaceae</taxon>
        <taxon>Malacoplasma</taxon>
    </lineage>
</organism>
<evidence type="ECO:0000259" key="3">
    <source>
        <dbReference type="Pfam" id="PF25137"/>
    </source>
</evidence>
<keyword evidence="5" id="KW-1185">Reference proteome</keyword>
<evidence type="ECO:0000313" key="5">
    <source>
        <dbReference type="Proteomes" id="UP000028523"/>
    </source>
</evidence>
<dbReference type="GO" id="GO:1990002">
    <property type="term" value="F:methylglyoxal reductase (NADPH) (acetol producing) activity"/>
    <property type="evidence" value="ECO:0007669"/>
    <property type="project" value="TreeGrafter"/>
</dbReference>
<dbReference type="Pfam" id="PF00465">
    <property type="entry name" value="Fe-ADH"/>
    <property type="match status" value="1"/>
</dbReference>
<dbReference type="PANTHER" id="PTHR43633">
    <property type="entry name" value="ALCOHOL DEHYDROGENASE YQHD"/>
    <property type="match status" value="1"/>
</dbReference>
<dbReference type="Pfam" id="PF25137">
    <property type="entry name" value="ADH_Fe_C"/>
    <property type="match status" value="1"/>
</dbReference>
<evidence type="ECO:0000313" key="4">
    <source>
        <dbReference type="EMBL" id="KFB07662.1"/>
    </source>
</evidence>
<feature type="domain" description="Fe-containing alcohol dehydrogenase-like C-terminal" evidence="3">
    <location>
        <begin position="190"/>
        <end position="344"/>
    </location>
</feature>
<dbReference type="SUPFAM" id="SSF56796">
    <property type="entry name" value="Dehydroquinate synthase-like"/>
    <property type="match status" value="1"/>
</dbReference>
<protein>
    <submittedName>
        <fullName evidence="4">Butanol dehydrogenase</fullName>
    </submittedName>
</protein>
<dbReference type="InterPro" id="IPR044731">
    <property type="entry name" value="BDH-like"/>
</dbReference>
<dbReference type="InterPro" id="IPR056798">
    <property type="entry name" value="ADH_Fe_C"/>
</dbReference>
<proteinExistence type="predicted"/>
<dbReference type="PANTHER" id="PTHR43633:SF1">
    <property type="entry name" value="ALCOHOL DEHYDROGENASE YQHD"/>
    <property type="match status" value="1"/>
</dbReference>
<dbReference type="Gene3D" id="3.40.50.1970">
    <property type="match status" value="1"/>
</dbReference>
<dbReference type="Proteomes" id="UP000028523">
    <property type="component" value="Unassembled WGS sequence"/>
</dbReference>
<dbReference type="Gene3D" id="1.20.1090.10">
    <property type="entry name" value="Dehydroquinate synthase-like - alpha domain"/>
    <property type="match status" value="1"/>
</dbReference>
<evidence type="ECO:0000256" key="1">
    <source>
        <dbReference type="ARBA" id="ARBA00023002"/>
    </source>
</evidence>
<dbReference type="FunFam" id="3.40.50.1970:FF:000003">
    <property type="entry name" value="Alcohol dehydrogenase, iron-containing"/>
    <property type="match status" value="1"/>
</dbReference>
<dbReference type="GO" id="GO:0005829">
    <property type="term" value="C:cytosol"/>
    <property type="evidence" value="ECO:0007669"/>
    <property type="project" value="TreeGrafter"/>
</dbReference>
<dbReference type="AlphaFoldDB" id="A0A084U3X6"/>
<dbReference type="InterPro" id="IPR001670">
    <property type="entry name" value="ADH_Fe/GldA"/>
</dbReference>
<dbReference type="GO" id="GO:0008106">
    <property type="term" value="F:alcohol dehydrogenase (NADP+) activity"/>
    <property type="evidence" value="ECO:0007669"/>
    <property type="project" value="TreeGrafter"/>
</dbReference>
<accession>A0A084U3X6</accession>
<sequence>MNYFHLKPKYYFGDNAIQGLEKELNLKSFKKVMILSGKSSIFKNGIYDQITNILNSVGVEFVVFSGIEPNPRDTTLDKAIELGRYENVDLIIAAGGGSVIDASKVIATLITNTNYDNSWDYVKDNSNITNKPVPIISIITLAGTASENNSGSVITNEALKEKCSVLSVYATPYVAIEDPRYTFTVNKWQTASGIFDCFSHLLEQYFGEQTFDWTKEMIFANMRVLLKNSLKCLHEPSNFLARANVLWTTSMSLNGITSFSSDSDWSVHVIEHAFSGLWDITHGAGLALITPVYMKIRGEKEEWFKNKVIELGKEVFKTTSFDSTITFIEDFIKCIGLPSKWNEFEEIKKFDDEDALHLLTHTIKFGEPKLKEIYKEVINTIKNNK</sequence>
<comment type="caution">
    <text evidence="4">The sequence shown here is derived from an EMBL/GenBank/DDBJ whole genome shotgun (WGS) entry which is preliminary data.</text>
</comment>
<feature type="domain" description="Alcohol dehydrogenase iron-type/glycerol dehydrogenase GldA" evidence="2">
    <location>
        <begin position="8"/>
        <end position="179"/>
    </location>
</feature>
<keyword evidence="1" id="KW-0560">Oxidoreductase</keyword>
<gene>
    <name evidence="4" type="ORF">P271_513</name>
</gene>
<dbReference type="RefSeq" id="WP_036451733.1">
    <property type="nucleotide sequence ID" value="NZ_AWQU01000072.1"/>
</dbReference>
<dbReference type="GO" id="GO:1990362">
    <property type="term" value="F:butanol dehydrogenase (NAD+) activity"/>
    <property type="evidence" value="ECO:0007669"/>
    <property type="project" value="InterPro"/>
</dbReference>